<evidence type="ECO:0000259" key="6">
    <source>
        <dbReference type="Pfam" id="PF00930"/>
    </source>
</evidence>
<dbReference type="Pfam" id="PF00326">
    <property type="entry name" value="Peptidase_S9"/>
    <property type="match status" value="1"/>
</dbReference>
<accession>A0A0P7V7W2</accession>
<dbReference type="SUPFAM" id="SSF82171">
    <property type="entry name" value="DPP6 N-terminal domain-like"/>
    <property type="match status" value="1"/>
</dbReference>
<dbReference type="InterPro" id="IPR002469">
    <property type="entry name" value="Peptidase_S9B_N"/>
</dbReference>
<comment type="subcellular location">
    <subcellularLocation>
        <location evidence="1">Cell membrane</location>
        <topology evidence="1">Single-pass type II membrane protein</topology>
    </subcellularLocation>
</comment>
<feature type="non-terminal residue" evidence="7">
    <location>
        <position position="1"/>
    </location>
</feature>
<evidence type="ECO:0000259" key="5">
    <source>
        <dbReference type="Pfam" id="PF00326"/>
    </source>
</evidence>
<feature type="transmembrane region" description="Helical" evidence="4">
    <location>
        <begin position="138"/>
        <end position="159"/>
    </location>
</feature>
<evidence type="ECO:0000313" key="7">
    <source>
        <dbReference type="EMBL" id="KPP78280.1"/>
    </source>
</evidence>
<evidence type="ECO:0000256" key="1">
    <source>
        <dbReference type="ARBA" id="ARBA00004401"/>
    </source>
</evidence>
<dbReference type="Gene3D" id="3.40.50.1820">
    <property type="entry name" value="alpha/beta hydrolase"/>
    <property type="match status" value="1"/>
</dbReference>
<reference evidence="7 8" key="1">
    <citation type="submission" date="2015-08" db="EMBL/GenBank/DDBJ databases">
        <title>The genome of the Asian arowana (Scleropages formosus).</title>
        <authorList>
            <person name="Tan M.H."/>
            <person name="Gan H.M."/>
            <person name="Croft L.J."/>
            <person name="Austin C.M."/>
        </authorList>
    </citation>
    <scope>NUCLEOTIDE SEQUENCE [LARGE SCALE GENOMIC DNA]</scope>
    <source>
        <strain evidence="7">Aro1</strain>
    </source>
</reference>
<dbReference type="GO" id="GO:0008076">
    <property type="term" value="C:voltage-gated potassium channel complex"/>
    <property type="evidence" value="ECO:0007669"/>
    <property type="project" value="TreeGrafter"/>
</dbReference>
<dbReference type="EMBL" id="JARO02000522">
    <property type="protein sequence ID" value="KPP78280.1"/>
    <property type="molecule type" value="Genomic_DNA"/>
</dbReference>
<keyword evidence="2" id="KW-0325">Glycoprotein</keyword>
<dbReference type="Proteomes" id="UP000034805">
    <property type="component" value="Unassembled WGS sequence"/>
</dbReference>
<keyword evidence="4" id="KW-0812">Transmembrane</keyword>
<dbReference type="FunFam" id="3.40.50.1820:FF:000003">
    <property type="entry name" value="Dipeptidyl peptidase 4"/>
    <property type="match status" value="1"/>
</dbReference>
<dbReference type="Pfam" id="PF00930">
    <property type="entry name" value="DPPIV_N"/>
    <property type="match status" value="1"/>
</dbReference>
<dbReference type="Gene3D" id="2.140.10.30">
    <property type="entry name" value="Dipeptidylpeptidase IV, N-terminal domain"/>
    <property type="match status" value="1"/>
</dbReference>
<feature type="domain" description="Dipeptidylpeptidase IV N-terminal" evidence="6">
    <location>
        <begin position="264"/>
        <end position="569"/>
    </location>
</feature>
<evidence type="ECO:0000256" key="3">
    <source>
        <dbReference type="SAM" id="MobiDB-lite"/>
    </source>
</evidence>
<dbReference type="PANTHER" id="PTHR11731">
    <property type="entry name" value="PROTEASE FAMILY S9B,C DIPEPTIDYL-PEPTIDASE IV-RELATED"/>
    <property type="match status" value="1"/>
</dbReference>
<gene>
    <name evidence="7" type="ORF">Z043_102226</name>
</gene>
<name>A0A0P7V7W2_SCLFO</name>
<evidence type="ECO:0000256" key="2">
    <source>
        <dbReference type="ARBA" id="ARBA00023180"/>
    </source>
</evidence>
<dbReference type="STRING" id="113540.ENSSFOP00015034364"/>
<sequence length="867" mass="96622">RDLAALRIDLLPRLKWFEPMVRLTMAREPRRLGEQLVTERVLGSVGHPSRAIHRASCQIDGGTPGAVGRGSRSSGQDEAASAGGSDNEGSALWLQAEIELSHSSGAAPAPGLHYRPASGTVGQDLGSTGGPPRNWKGIGIAMVVILAVLSLVILSIMLLTPDESRLLLQSRLTLDDLESEKFKVHDPSVTWLNENEVALRTREGHVIKHDLNSNQTVTLLDNSTFDLKTAKFQVSSDQRFVLLAYNIQPVFSQSFTASYAIYNVYIYDNNIYYRPEVSSSALRLTSTGREGLVVNGLTDWIYEEEVLLSYPAHWWSGDGARLAYLTINNSATPFMEIPRFLGGIYPSPVFYPYPKAGTNIPSVSLYVVNLYGPAHTLEMVPPDSFKSRNYYISMVSWISSTRLAVRWVNRPQNQSVLSVCEATTGACSEKHKMVIDLWQDQLQEAPLFSEDGSLFFLTLPAKQGARGDFRHIASLPAQPAASSTPPRFLTSGNWDVSSLCTLDEENGKIYFLSTEVSRQSRHLYSADLSGVFQRQCLTCNLMENCSFLKAQFSPSRTRFTLYCLGPGIPKVTVHSTKEPHRYSVLEDNKPLAQALEGKRLPQMQFRTVSTENYDLHLKLSLPPAQEGNLHPLLIIVDGEPGSHAVTAEFNLGWPQVLSSSYGVALAWVDARDGALRGQRSTRHDARKLGSLKVKEQLSFVEWLTQLPFIDHRRIALYGKAFGGYLTLKMLAATDKLFKCAAVMAPITDFKLYSAAFSERYLGLPSKEESSYTAASVLEDVHKLKDERFLILHGTSDARVHFQHSAELLSRLVKVEANYTLQLYPDEGHSLRAERSQQHFHRTLSQFLQTCLIQAPYQEPAEDQEDDY</sequence>
<evidence type="ECO:0000313" key="8">
    <source>
        <dbReference type="Proteomes" id="UP000034805"/>
    </source>
</evidence>
<dbReference type="AlphaFoldDB" id="A0A0P7V7W2"/>
<feature type="domain" description="Peptidase S9 prolyl oligopeptidase catalytic" evidence="5">
    <location>
        <begin position="653"/>
        <end position="851"/>
    </location>
</feature>
<dbReference type="GO" id="GO:0006508">
    <property type="term" value="P:proteolysis"/>
    <property type="evidence" value="ECO:0007669"/>
    <property type="project" value="InterPro"/>
</dbReference>
<keyword evidence="4" id="KW-0472">Membrane</keyword>
<dbReference type="PANTHER" id="PTHR11731:SF97">
    <property type="entry name" value="INACTIVE DIPEPTIDYL PEPTIDASE 10-LIKE"/>
    <property type="match status" value="1"/>
</dbReference>
<dbReference type="SUPFAM" id="SSF53474">
    <property type="entry name" value="alpha/beta-Hydrolases"/>
    <property type="match status" value="1"/>
</dbReference>
<keyword evidence="4" id="KW-1133">Transmembrane helix</keyword>
<protein>
    <submittedName>
        <fullName evidence="7">Inactive dipeptidyl peptidase 10-like</fullName>
    </submittedName>
</protein>
<dbReference type="InterPro" id="IPR001375">
    <property type="entry name" value="Peptidase_S9_cat"/>
</dbReference>
<evidence type="ECO:0000256" key="4">
    <source>
        <dbReference type="SAM" id="Phobius"/>
    </source>
</evidence>
<comment type="caution">
    <text evidence="7">The sequence shown here is derived from an EMBL/GenBank/DDBJ whole genome shotgun (WGS) entry which is preliminary data.</text>
</comment>
<feature type="region of interest" description="Disordered" evidence="3">
    <location>
        <begin position="57"/>
        <end position="87"/>
    </location>
</feature>
<dbReference type="InterPro" id="IPR029058">
    <property type="entry name" value="AB_hydrolase_fold"/>
</dbReference>
<organism evidence="7 8">
    <name type="scientific">Scleropages formosus</name>
    <name type="common">Asian bonytongue</name>
    <name type="synonym">Osteoglossum formosum</name>
    <dbReference type="NCBI Taxonomy" id="113540"/>
    <lineage>
        <taxon>Eukaryota</taxon>
        <taxon>Metazoa</taxon>
        <taxon>Chordata</taxon>
        <taxon>Craniata</taxon>
        <taxon>Vertebrata</taxon>
        <taxon>Euteleostomi</taxon>
        <taxon>Actinopterygii</taxon>
        <taxon>Neopterygii</taxon>
        <taxon>Teleostei</taxon>
        <taxon>Osteoglossocephala</taxon>
        <taxon>Osteoglossomorpha</taxon>
        <taxon>Osteoglossiformes</taxon>
        <taxon>Osteoglossidae</taxon>
        <taxon>Scleropages</taxon>
    </lineage>
</organism>
<dbReference type="InterPro" id="IPR050278">
    <property type="entry name" value="Serine_Prot_S9B/DPPIV"/>
</dbReference>
<proteinExistence type="predicted"/>
<dbReference type="GO" id="GO:1901379">
    <property type="term" value="P:regulation of potassium ion transmembrane transport"/>
    <property type="evidence" value="ECO:0007669"/>
    <property type="project" value="TreeGrafter"/>
</dbReference>
<dbReference type="GO" id="GO:0008236">
    <property type="term" value="F:serine-type peptidase activity"/>
    <property type="evidence" value="ECO:0007669"/>
    <property type="project" value="InterPro"/>
</dbReference>